<evidence type="ECO:0000259" key="9">
    <source>
        <dbReference type="Pfam" id="PF17777"/>
    </source>
</evidence>
<evidence type="ECO:0000256" key="4">
    <source>
        <dbReference type="ARBA" id="ARBA00022980"/>
    </source>
</evidence>
<dbReference type="InterPro" id="IPR040637">
    <property type="entry name" value="Ribosomal_uL10-like_insert"/>
</dbReference>
<evidence type="ECO:0000256" key="6">
    <source>
        <dbReference type="ARBA" id="ARBA00035202"/>
    </source>
</evidence>
<dbReference type="GO" id="GO:0002181">
    <property type="term" value="P:cytoplasmic translation"/>
    <property type="evidence" value="ECO:0007669"/>
    <property type="project" value="TreeGrafter"/>
</dbReference>
<proteinExistence type="inferred from homology"/>
<keyword evidence="3" id="KW-0597">Phosphoprotein</keyword>
<feature type="domain" description="Stalled ribosome sensor GCN1-like N-terminal" evidence="10">
    <location>
        <begin position="475"/>
        <end position="606"/>
    </location>
</feature>
<dbReference type="CDD" id="cd05795">
    <property type="entry name" value="Ribosomal_P0_L10e"/>
    <property type="match status" value="1"/>
</dbReference>
<evidence type="ECO:0000256" key="3">
    <source>
        <dbReference type="ARBA" id="ARBA00022553"/>
    </source>
</evidence>
<dbReference type="InterPro" id="IPR016024">
    <property type="entry name" value="ARM-type_fold"/>
</dbReference>
<dbReference type="GO" id="GO:0003735">
    <property type="term" value="F:structural constituent of ribosome"/>
    <property type="evidence" value="ECO:0007669"/>
    <property type="project" value="TreeGrafter"/>
</dbReference>
<reference evidence="11" key="1">
    <citation type="submission" date="2020-03" db="EMBL/GenBank/DDBJ databases">
        <title>Studies in the Genomics of Life Span.</title>
        <authorList>
            <person name="Glass D."/>
        </authorList>
    </citation>
    <scope>NUCLEOTIDE SEQUENCE</scope>
    <source>
        <strain evidence="11">LTLLF</strain>
        <tissue evidence="11">Muscle</tissue>
    </source>
</reference>
<comment type="function">
    <text evidence="1">Ribosomal protein P0 is the functional equivalent of E.coli protein L10.</text>
</comment>
<dbReference type="GO" id="GO:0000027">
    <property type="term" value="P:ribosomal large subunit assembly"/>
    <property type="evidence" value="ECO:0007669"/>
    <property type="project" value="TreeGrafter"/>
</dbReference>
<name>A0A8J6GL33_MICOH</name>
<dbReference type="Pfam" id="PF00466">
    <property type="entry name" value="Ribosomal_L10"/>
    <property type="match status" value="1"/>
</dbReference>
<dbReference type="InterPro" id="IPR001790">
    <property type="entry name" value="Ribosomal_uL10"/>
</dbReference>
<dbReference type="InterPro" id="IPR056810">
    <property type="entry name" value="GNC1-like_N"/>
</dbReference>
<evidence type="ECO:0000256" key="5">
    <source>
        <dbReference type="ARBA" id="ARBA00023274"/>
    </source>
</evidence>
<dbReference type="SUPFAM" id="SSF48371">
    <property type="entry name" value="ARM repeat"/>
    <property type="match status" value="1"/>
</dbReference>
<keyword evidence="5" id="KW-0687">Ribonucleoprotein</keyword>
<feature type="domain" description="Large ribosomal subunit protein uL10-like insertion" evidence="9">
    <location>
        <begin position="111"/>
        <end position="180"/>
    </location>
</feature>
<dbReference type="PANTHER" id="PTHR45699:SF3">
    <property type="entry name" value="LARGE RIBOSOMAL SUBUNIT PROTEIN UL10"/>
    <property type="match status" value="1"/>
</dbReference>
<evidence type="ECO:0000313" key="11">
    <source>
        <dbReference type="EMBL" id="KAH0513150.1"/>
    </source>
</evidence>
<dbReference type="GO" id="GO:0070180">
    <property type="term" value="F:large ribosomal subunit rRNA binding"/>
    <property type="evidence" value="ECO:0007669"/>
    <property type="project" value="TreeGrafter"/>
</dbReference>
<gene>
    <name evidence="11" type="ORF">LTLLF_141610</name>
</gene>
<dbReference type="Proteomes" id="UP000710432">
    <property type="component" value="Unassembled WGS sequence"/>
</dbReference>
<protein>
    <recommendedName>
        <fullName evidence="6">Large ribosomal subunit protein uL10</fullName>
    </recommendedName>
    <alternativeName>
        <fullName evidence="7">60S acidic ribosomal protein P0</fullName>
    </alternativeName>
</protein>
<dbReference type="Pfam" id="PF17777">
    <property type="entry name" value="RL10P_insert"/>
    <property type="match status" value="1"/>
</dbReference>
<dbReference type="AlphaFoldDB" id="A0A8J6GL33"/>
<dbReference type="EMBL" id="JAATJU010021628">
    <property type="protein sequence ID" value="KAH0513150.1"/>
    <property type="molecule type" value="Genomic_DNA"/>
</dbReference>
<keyword evidence="4" id="KW-0689">Ribosomal protein</keyword>
<dbReference type="InterPro" id="IPR043164">
    <property type="entry name" value="Ribosomal_uL10-like_insert_sf"/>
</dbReference>
<dbReference type="InterPro" id="IPR050323">
    <property type="entry name" value="Ribosomal_protein_uL10"/>
</dbReference>
<dbReference type="PANTHER" id="PTHR45699">
    <property type="entry name" value="60S ACIDIC RIBOSOMAL PROTEIN P0"/>
    <property type="match status" value="1"/>
</dbReference>
<evidence type="ECO:0000259" key="10">
    <source>
        <dbReference type="Pfam" id="PF24993"/>
    </source>
</evidence>
<comment type="similarity">
    <text evidence="2">Belongs to the universal ribosomal protein uL10 family.</text>
</comment>
<organism evidence="11 12">
    <name type="scientific">Microtus ochrogaster</name>
    <name type="common">Prairie vole</name>
    <dbReference type="NCBI Taxonomy" id="79684"/>
    <lineage>
        <taxon>Eukaryota</taxon>
        <taxon>Metazoa</taxon>
        <taxon>Chordata</taxon>
        <taxon>Craniata</taxon>
        <taxon>Vertebrata</taxon>
        <taxon>Euteleostomi</taxon>
        <taxon>Mammalia</taxon>
        <taxon>Eutheria</taxon>
        <taxon>Euarchontoglires</taxon>
        <taxon>Glires</taxon>
        <taxon>Rodentia</taxon>
        <taxon>Myomorpha</taxon>
        <taxon>Muroidea</taxon>
        <taxon>Cricetidae</taxon>
        <taxon>Arvicolinae</taxon>
        <taxon>Microtus</taxon>
    </lineage>
</organism>
<evidence type="ECO:0000256" key="1">
    <source>
        <dbReference type="ARBA" id="ARBA00002200"/>
    </source>
</evidence>
<accession>A0A8J6GL33</accession>
<comment type="subunit">
    <text evidence="8">P0 forms a pentameric complex by interaction with dimers of P1 and P2. Identified in a IGF2BP1-dependent mRNP granule complex containing untranslated mRNAs. Interacts with APEX1. Interacts with FMR1.</text>
</comment>
<dbReference type="Gene3D" id="3.90.105.20">
    <property type="match status" value="1"/>
</dbReference>
<comment type="caution">
    <text evidence="11">The sequence shown here is derived from an EMBL/GenBank/DDBJ whole genome shotgun (WGS) entry which is preliminary data.</text>
</comment>
<dbReference type="Pfam" id="PF24993">
    <property type="entry name" value="GNC1_N"/>
    <property type="match status" value="1"/>
</dbReference>
<evidence type="ECO:0000313" key="12">
    <source>
        <dbReference type="Proteomes" id="UP000710432"/>
    </source>
</evidence>
<dbReference type="InterPro" id="IPR043141">
    <property type="entry name" value="Ribosomal_uL10-like_sf"/>
</dbReference>
<evidence type="ECO:0000256" key="2">
    <source>
        <dbReference type="ARBA" id="ARBA00008889"/>
    </source>
</evidence>
<evidence type="ECO:0000256" key="8">
    <source>
        <dbReference type="ARBA" id="ARBA00062405"/>
    </source>
</evidence>
<dbReference type="GO" id="GO:0022625">
    <property type="term" value="C:cytosolic large ribosomal subunit"/>
    <property type="evidence" value="ECO:0007669"/>
    <property type="project" value="TreeGrafter"/>
</dbReference>
<dbReference type="FunFam" id="3.90.105.20:FF:000001">
    <property type="entry name" value="60S acidic ribosomal protein P0"/>
    <property type="match status" value="1"/>
</dbReference>
<sequence>MPREDRATWKSNYFLKIIQLLDDYPKCFIVGADNVGSKQMQQIRMSLRGKAEVLMGKNTMMRKAIRGHLENNPALEKLLPHIRGNVGFVFTKEDLTEIRDMLLANKVPAAARAGAIAPCEVTVPAQNTGLGPEKTSFFQALGITTKISRGTIEILSDVQLIKTGDKVGASEATLLNMLNISPFSFGLIIQQVFDNGSIYNPEVLDITEQALHSRFLEGVRNVASVCLQIGYPTVASVPHSIINGYKRVLALSVETEYTFPLAEKVSETLKRFAVKVTTASVKERREILSELGRCIAGKDLPEGAVKGLCKLFCLTLHRYRDAASRRALQAAIQQLAEAQPEATAKNLLSSLQSSGVGSKAGVPSKSSGSAALLALTWTCLLVRIVFPLKAKRQGDIWNKLVEVQCLLLLEVLGGSHKHAVDGAMKKLTKLWKENPELVEQYFSAILSLEPNQNYAGMLGLLVQFCTNHKEMDMNTLLDFYVKNILMSKVKPPKYLLDNCAPLLRFMSHSEFKDLILPTIQKSLLRSPENVIETISSLLASVTLDLSQYALDIVKGLANQLKSNSPRLMDEAVLALRNLARQCSDSSATEALTKYLFAILGGSEGKLTVVAQKMSVLSVHEGTLVHAISVLALWCNRLTTEVPKKLTDWFKRVFSLKTSTSAVRHAYLQCMLSSFRGDTLLQALDFLPLLMQTVEKAASQNTQVPTVTEGVAAALLLSKLSVADSQAEAKLSNFWQLIVDEKKQIFTSEKFLLLASEDALCTVLHLTERLFLDHPQRLTNSRVQYVSLTFPVPWASRANVDRTMRSGQYYRVLVAVLLSRTWHVRRQAQQTVRKLLSSLGGIKLANGLLEELKIVLSSHKVLPMEALVTDAGEVTEMGKAYVPPRVLQEALCVISGVPGLKGDIASTEQLAQEMLIISHHPSLVAVQSALWPALLTRMKIDLEAFITRHLDQIIPRITTQSPLNQSSMNAMGSLSILSPDRVLPQLISTITASVQNPAL</sequence>
<evidence type="ECO:0000256" key="7">
    <source>
        <dbReference type="ARBA" id="ARBA00035444"/>
    </source>
</evidence>
<dbReference type="FunFam" id="3.30.70.1730:FF:000002">
    <property type="entry name" value="60S acidic ribosomal protein P0"/>
    <property type="match status" value="1"/>
</dbReference>
<dbReference type="Gene3D" id="3.30.70.1730">
    <property type="match status" value="1"/>
</dbReference>
<dbReference type="SUPFAM" id="SSF160369">
    <property type="entry name" value="Ribosomal protein L10-like"/>
    <property type="match status" value="1"/>
</dbReference>